<dbReference type="InterPro" id="IPR014030">
    <property type="entry name" value="Ketoacyl_synth_N"/>
</dbReference>
<protein>
    <submittedName>
        <fullName evidence="2">Beta-ketoacyl synthase chain length factor</fullName>
    </submittedName>
</protein>
<dbReference type="EMBL" id="JBHSHD010000006">
    <property type="protein sequence ID" value="MFC4820144.1"/>
    <property type="molecule type" value="Genomic_DNA"/>
</dbReference>
<accession>A0ABV9QXD0</accession>
<evidence type="ECO:0000259" key="1">
    <source>
        <dbReference type="Pfam" id="PF13723"/>
    </source>
</evidence>
<proteinExistence type="predicted"/>
<reference evidence="3" key="1">
    <citation type="journal article" date="2019" name="Int. J. Syst. Evol. Microbiol.">
        <title>The Global Catalogue of Microorganisms (GCM) 10K type strain sequencing project: providing services to taxonomists for standard genome sequencing and annotation.</title>
        <authorList>
            <consortium name="The Broad Institute Genomics Platform"/>
            <consortium name="The Broad Institute Genome Sequencing Center for Infectious Disease"/>
            <person name="Wu L."/>
            <person name="Ma J."/>
        </authorList>
    </citation>
    <scope>NUCLEOTIDE SEQUENCE [LARGE SCALE GENOMIC DNA]</scope>
    <source>
        <strain evidence="3">CCUG 30340</strain>
    </source>
</reference>
<evidence type="ECO:0000313" key="2">
    <source>
        <dbReference type="EMBL" id="MFC4820144.1"/>
    </source>
</evidence>
<evidence type="ECO:0000313" key="3">
    <source>
        <dbReference type="Proteomes" id="UP001595886"/>
    </source>
</evidence>
<feature type="domain" description="Beta-ketoacyl synthase-like N-terminal" evidence="1">
    <location>
        <begin position="18"/>
        <end position="238"/>
    </location>
</feature>
<comment type="caution">
    <text evidence="2">The sequence shown here is derived from an EMBL/GenBank/DDBJ whole genome shotgun (WGS) entry which is preliminary data.</text>
</comment>
<sequence length="256" mass="26066">MDALTVHLEGIGWWSPQWPTWAAAARALRGEAVPPQAPVARPAAGVLAPGERRRAPDVVLLACEVAEQACVAAARAAADLPCIFVSMHGDVITTDAVCTTLANAPLEVSPTRFHNSVHNAAAGYWTVATGCREASTALAAGSGSFAAGLLEAALEALAEQRPVLLAVYDVGASGPLAEVMRADTTLGAAFVLNAVRGPQTQATLHLRHEAVPAEAAEARASVAAALPLLRALARGETASLRLPAGAASALVVEVSA</sequence>
<dbReference type="Proteomes" id="UP001595886">
    <property type="component" value="Unassembled WGS sequence"/>
</dbReference>
<organism evidence="2 3">
    <name type="scientific">Dokdonella ginsengisoli</name>
    <dbReference type="NCBI Taxonomy" id="363846"/>
    <lineage>
        <taxon>Bacteria</taxon>
        <taxon>Pseudomonadati</taxon>
        <taxon>Pseudomonadota</taxon>
        <taxon>Gammaproteobacteria</taxon>
        <taxon>Lysobacterales</taxon>
        <taxon>Rhodanobacteraceae</taxon>
        <taxon>Dokdonella</taxon>
    </lineage>
</organism>
<keyword evidence="3" id="KW-1185">Reference proteome</keyword>
<dbReference type="InterPro" id="IPR016039">
    <property type="entry name" value="Thiolase-like"/>
</dbReference>
<dbReference type="Pfam" id="PF13723">
    <property type="entry name" value="Ketoacyl-synt_2"/>
    <property type="match status" value="1"/>
</dbReference>
<name>A0ABV9QXD0_9GAMM</name>
<dbReference type="RefSeq" id="WP_380019974.1">
    <property type="nucleotide sequence ID" value="NZ_JBHSHD010000006.1"/>
</dbReference>
<dbReference type="SUPFAM" id="SSF53901">
    <property type="entry name" value="Thiolase-like"/>
    <property type="match status" value="1"/>
</dbReference>
<gene>
    <name evidence="2" type="ORF">ACFO6Q_07405</name>
</gene>